<feature type="non-terminal residue" evidence="1">
    <location>
        <position position="1"/>
    </location>
</feature>
<keyword evidence="2" id="KW-1185">Reference proteome</keyword>
<reference evidence="1" key="1">
    <citation type="submission" date="2020-08" db="EMBL/GenBank/DDBJ databases">
        <title>Multicomponent nature underlies the extraordinary mechanical properties of spider dragline silk.</title>
        <authorList>
            <person name="Kono N."/>
            <person name="Nakamura H."/>
            <person name="Mori M."/>
            <person name="Yoshida Y."/>
            <person name="Ohtoshi R."/>
            <person name="Malay A.D."/>
            <person name="Moran D.A.P."/>
            <person name="Tomita M."/>
            <person name="Numata K."/>
            <person name="Arakawa K."/>
        </authorList>
    </citation>
    <scope>NUCLEOTIDE SEQUENCE</scope>
</reference>
<name>A0A8X6INF9_NEPPI</name>
<dbReference type="EMBL" id="BMAW01092162">
    <property type="protein sequence ID" value="GFS53447.1"/>
    <property type="molecule type" value="Genomic_DNA"/>
</dbReference>
<proteinExistence type="predicted"/>
<gene>
    <name evidence="1" type="ORF">NPIL_124381</name>
</gene>
<organism evidence="1 2">
    <name type="scientific">Nephila pilipes</name>
    <name type="common">Giant wood spider</name>
    <name type="synonym">Nephila maculata</name>
    <dbReference type="NCBI Taxonomy" id="299642"/>
    <lineage>
        <taxon>Eukaryota</taxon>
        <taxon>Metazoa</taxon>
        <taxon>Ecdysozoa</taxon>
        <taxon>Arthropoda</taxon>
        <taxon>Chelicerata</taxon>
        <taxon>Arachnida</taxon>
        <taxon>Araneae</taxon>
        <taxon>Araneomorphae</taxon>
        <taxon>Entelegynae</taxon>
        <taxon>Araneoidea</taxon>
        <taxon>Nephilidae</taxon>
        <taxon>Nephila</taxon>
    </lineage>
</organism>
<dbReference type="Proteomes" id="UP000887013">
    <property type="component" value="Unassembled WGS sequence"/>
</dbReference>
<evidence type="ECO:0000313" key="1">
    <source>
        <dbReference type="EMBL" id="GFS53447.1"/>
    </source>
</evidence>
<evidence type="ECO:0000313" key="2">
    <source>
        <dbReference type="Proteomes" id="UP000887013"/>
    </source>
</evidence>
<comment type="caution">
    <text evidence="1">The sequence shown here is derived from an EMBL/GenBank/DDBJ whole genome shotgun (WGS) entry which is preliminary data.</text>
</comment>
<dbReference type="AlphaFoldDB" id="A0A8X6INF9"/>
<accession>A0A8X6INF9</accession>
<sequence length="21" mass="2185">CTITATSVGICEETNTKPVAF</sequence>
<protein>
    <submittedName>
        <fullName evidence="1">Uncharacterized protein</fullName>
    </submittedName>
</protein>